<dbReference type="Proteomes" id="UP000076532">
    <property type="component" value="Unassembled WGS sequence"/>
</dbReference>
<dbReference type="GO" id="GO:0006183">
    <property type="term" value="P:GTP biosynthetic process"/>
    <property type="evidence" value="ECO:0007669"/>
    <property type="project" value="TreeGrafter"/>
</dbReference>
<evidence type="ECO:0000313" key="5">
    <source>
        <dbReference type="Proteomes" id="UP000076532"/>
    </source>
</evidence>
<proteinExistence type="inferred from homology"/>
<dbReference type="GO" id="GO:0003938">
    <property type="term" value="F:IMP dehydrogenase activity"/>
    <property type="evidence" value="ECO:0007669"/>
    <property type="project" value="InterPro"/>
</dbReference>
<feature type="region of interest" description="Disordered" evidence="2">
    <location>
        <begin position="224"/>
        <end position="248"/>
    </location>
</feature>
<comment type="similarity">
    <text evidence="1">Belongs to the IMPDH/GMPR family.</text>
</comment>
<dbReference type="AlphaFoldDB" id="A0A165ZHE9"/>
<dbReference type="Pfam" id="PF00478">
    <property type="entry name" value="IMPDH"/>
    <property type="match status" value="1"/>
</dbReference>
<dbReference type="InterPro" id="IPR001093">
    <property type="entry name" value="IMP_DH_GMPRt"/>
</dbReference>
<dbReference type="InterPro" id="IPR013785">
    <property type="entry name" value="Aldolase_TIM"/>
</dbReference>
<dbReference type="InterPro" id="IPR005990">
    <property type="entry name" value="IMP_DH"/>
</dbReference>
<organism evidence="4 5">
    <name type="scientific">Athelia psychrophila</name>
    <dbReference type="NCBI Taxonomy" id="1759441"/>
    <lineage>
        <taxon>Eukaryota</taxon>
        <taxon>Fungi</taxon>
        <taxon>Dikarya</taxon>
        <taxon>Basidiomycota</taxon>
        <taxon>Agaricomycotina</taxon>
        <taxon>Agaricomycetes</taxon>
        <taxon>Agaricomycetidae</taxon>
        <taxon>Atheliales</taxon>
        <taxon>Atheliaceae</taxon>
        <taxon>Athelia</taxon>
    </lineage>
</organism>
<protein>
    <recommendedName>
        <fullName evidence="3">IMP dehydrogenase/GMP reductase domain-containing protein</fullName>
    </recommendedName>
</protein>
<evidence type="ECO:0000256" key="1">
    <source>
        <dbReference type="ARBA" id="ARBA00005502"/>
    </source>
</evidence>
<evidence type="ECO:0000256" key="2">
    <source>
        <dbReference type="SAM" id="MobiDB-lite"/>
    </source>
</evidence>
<accession>A0A165ZHE9</accession>
<dbReference type="GO" id="GO:0005737">
    <property type="term" value="C:cytoplasm"/>
    <property type="evidence" value="ECO:0007669"/>
    <property type="project" value="TreeGrafter"/>
</dbReference>
<evidence type="ECO:0000259" key="3">
    <source>
        <dbReference type="Pfam" id="PF00478"/>
    </source>
</evidence>
<evidence type="ECO:0000313" key="4">
    <source>
        <dbReference type="EMBL" id="KZP10597.1"/>
    </source>
</evidence>
<dbReference type="SMART" id="SM01240">
    <property type="entry name" value="IMPDH"/>
    <property type="match status" value="1"/>
</dbReference>
<gene>
    <name evidence="4" type="ORF">FIBSPDRAFT_1051245</name>
</gene>
<dbReference type="SUPFAM" id="SSF51412">
    <property type="entry name" value="Inosine monophosphate dehydrogenase (IMPDH)"/>
    <property type="match status" value="1"/>
</dbReference>
<dbReference type="PANTHER" id="PTHR11911:SF111">
    <property type="entry name" value="INOSINE-5'-MONOPHOSPHATE DEHYDROGENASE"/>
    <property type="match status" value="1"/>
</dbReference>
<dbReference type="OrthoDB" id="3053346at2759"/>
<keyword evidence="5" id="KW-1185">Reference proteome</keyword>
<dbReference type="STRING" id="436010.A0A165ZHE9"/>
<dbReference type="Gene3D" id="3.20.20.70">
    <property type="entry name" value="Aldolase class I"/>
    <property type="match status" value="1"/>
</dbReference>
<dbReference type="EMBL" id="KV417677">
    <property type="protein sequence ID" value="KZP10597.1"/>
    <property type="molecule type" value="Genomic_DNA"/>
</dbReference>
<dbReference type="PANTHER" id="PTHR11911">
    <property type="entry name" value="INOSINE-5-MONOPHOSPHATE DEHYDROGENASE RELATED"/>
    <property type="match status" value="1"/>
</dbReference>
<reference evidence="4 5" key="1">
    <citation type="journal article" date="2016" name="Mol. Biol. Evol.">
        <title>Comparative Genomics of Early-Diverging Mushroom-Forming Fungi Provides Insights into the Origins of Lignocellulose Decay Capabilities.</title>
        <authorList>
            <person name="Nagy L.G."/>
            <person name="Riley R."/>
            <person name="Tritt A."/>
            <person name="Adam C."/>
            <person name="Daum C."/>
            <person name="Floudas D."/>
            <person name="Sun H."/>
            <person name="Yadav J.S."/>
            <person name="Pangilinan J."/>
            <person name="Larsson K.H."/>
            <person name="Matsuura K."/>
            <person name="Barry K."/>
            <person name="Labutti K."/>
            <person name="Kuo R."/>
            <person name="Ohm R.A."/>
            <person name="Bhattacharya S.S."/>
            <person name="Shirouzu T."/>
            <person name="Yoshinaga Y."/>
            <person name="Martin F.M."/>
            <person name="Grigoriev I.V."/>
            <person name="Hibbett D.S."/>
        </authorList>
    </citation>
    <scope>NUCLEOTIDE SEQUENCE [LARGE SCALE GENOMIC DNA]</scope>
    <source>
        <strain evidence="4 5">CBS 109695</strain>
    </source>
</reference>
<feature type="region of interest" description="Disordered" evidence="2">
    <location>
        <begin position="264"/>
        <end position="313"/>
    </location>
</feature>
<feature type="domain" description="IMP dehydrogenase/GMP reductase" evidence="3">
    <location>
        <begin position="107"/>
        <end position="217"/>
    </location>
</feature>
<sequence>MPCPLELHVDDCFHQPSIACSQERDGRSSLTACTATSVSIDEAHPAIVSLGIVTGEAVTPTNENLLPQGNVNERHHCQFLWKNLLNGRGLHASGEELRHMPAMLPNGSTAGSSSEILLPLAILAEAGLDIVSVDSLQGNPVFQVEIVQWIKRLRTHIRPLKSSRGLGNVVTREQAATLIATGVDVLRVGMSPGSICDTQEIMVVGRRQVTADYAVPGAKRSAVCPSSRTKASAGVSRDDGGARGVLLPQGKRVKAQCRMGSLEAMEEGKPSPQVNGKPGANKHHAKTKPSSHDSATTAQHLRGIGGGDSTWHQEEGKSRFPLLFSYVTIKINPVKSVEMLEDDQVTAAAQDAVSKVYIGYLSFVLRRLDRYRGSRAFRLPDPPATIRSPKVITRVHKKLRE</sequence>
<name>A0A165ZHE9_9AGAM</name>
<feature type="compositionally biased region" description="Basic residues" evidence="2">
    <location>
        <begin position="280"/>
        <end position="289"/>
    </location>
</feature>